<accession>A0A8J3ABT0</accession>
<sequence length="588" mass="64261">MSITTWNRLEPVPRSSDMRPQLRAELADPLWSLSRQWQFGEFAGEDAGTPIDVTTTVEVAPVTRYHPGRPGGTAASRASDMDARHLPLEAVVEQRPVVGTMAGVRRRVDGGQHLLRLLAAAGASRAQRSRWVATFPLDLASTPIAHLVPHDPAGAAWLDAAVGRVPDGEAVAATLERLRDDGRPDDLPDELEVPARQLDRIVAAADRWLTWWRADVDEPATDAGGDAWETRRLEYAFAVQARLSDGDVVLHADDYGGGRLDWFEFEADHRQSLGGAGADGRTLVRHAVPTPAYYGGMPADRFWEFEPTTVRFGATTVARTDLTHLLLDEFALGYGTDWFVVPVTLPTGSVAAVRELRVRDVFGVETTIAPTDRDGHGWRMYATSTRLGAAPRVAGLLHLPAVAPAGQEGPAIEEVAWFRDELANLVWAVEERTPGILGGAVERREARRRGLVPGTSQRLDVDVPDIDLVYRLHTAIPEDWHPLVPVVPRGADVGALELELRTVERVDADGMVHASAPLGHLLSLETPLRVAAEEVGREGRRTRLHWQLARAADGTYHSWLSHRVGVGRGEGSSDLAFDVSRPPRTGLR</sequence>
<gene>
    <name evidence="2" type="ORF">GCM10011354_04720</name>
</gene>
<comment type="caution">
    <text evidence="2">The sequence shown here is derived from an EMBL/GenBank/DDBJ whole genome shotgun (WGS) entry which is preliminary data.</text>
</comment>
<keyword evidence="3" id="KW-1185">Reference proteome</keyword>
<reference evidence="2" key="2">
    <citation type="submission" date="2020-09" db="EMBL/GenBank/DDBJ databases">
        <authorList>
            <person name="Sun Q."/>
            <person name="Zhou Y."/>
        </authorList>
    </citation>
    <scope>NUCLEOTIDE SEQUENCE</scope>
    <source>
        <strain evidence="2">CGMCC 1.14988</strain>
    </source>
</reference>
<dbReference type="AlphaFoldDB" id="A0A8J3ABT0"/>
<evidence type="ECO:0000256" key="1">
    <source>
        <dbReference type="SAM" id="MobiDB-lite"/>
    </source>
</evidence>
<evidence type="ECO:0000313" key="3">
    <source>
        <dbReference type="Proteomes" id="UP000650511"/>
    </source>
</evidence>
<dbReference type="RefSeq" id="WP_130651003.1">
    <property type="nucleotide sequence ID" value="NZ_BMHA01000002.1"/>
</dbReference>
<feature type="region of interest" description="Disordered" evidence="1">
    <location>
        <begin position="1"/>
        <end position="20"/>
    </location>
</feature>
<proteinExistence type="predicted"/>
<dbReference type="Proteomes" id="UP000650511">
    <property type="component" value="Unassembled WGS sequence"/>
</dbReference>
<organism evidence="2 3">
    <name type="scientific">Egicoccus halophilus</name>
    <dbReference type="NCBI Taxonomy" id="1670830"/>
    <lineage>
        <taxon>Bacteria</taxon>
        <taxon>Bacillati</taxon>
        <taxon>Actinomycetota</taxon>
        <taxon>Nitriliruptoria</taxon>
        <taxon>Egicoccales</taxon>
        <taxon>Egicoccaceae</taxon>
        <taxon>Egicoccus</taxon>
    </lineage>
</organism>
<evidence type="ECO:0000313" key="2">
    <source>
        <dbReference type="EMBL" id="GGI03576.1"/>
    </source>
</evidence>
<dbReference type="OrthoDB" id="9763471at2"/>
<dbReference type="EMBL" id="BMHA01000002">
    <property type="protein sequence ID" value="GGI03576.1"/>
    <property type="molecule type" value="Genomic_DNA"/>
</dbReference>
<reference evidence="2" key="1">
    <citation type="journal article" date="2014" name="Int. J. Syst. Evol. Microbiol.">
        <title>Complete genome sequence of Corynebacterium casei LMG S-19264T (=DSM 44701T), isolated from a smear-ripened cheese.</title>
        <authorList>
            <consortium name="US DOE Joint Genome Institute (JGI-PGF)"/>
            <person name="Walter F."/>
            <person name="Albersmeier A."/>
            <person name="Kalinowski J."/>
            <person name="Ruckert C."/>
        </authorList>
    </citation>
    <scope>NUCLEOTIDE SEQUENCE</scope>
    <source>
        <strain evidence="2">CGMCC 1.14988</strain>
    </source>
</reference>
<name>A0A8J3ABT0_9ACTN</name>
<protein>
    <submittedName>
        <fullName evidence="2">Uncharacterized protein</fullName>
    </submittedName>
</protein>